<protein>
    <recommendedName>
        <fullName evidence="8">LamG-like jellyroll fold domain-containing protein</fullName>
    </recommendedName>
</protein>
<dbReference type="Pfam" id="PF07583">
    <property type="entry name" value="PSCyt2"/>
    <property type="match status" value="1"/>
</dbReference>
<keyword evidence="2" id="KW-1133">Transmembrane helix</keyword>
<dbReference type="Pfam" id="PF07635">
    <property type="entry name" value="PSCyt1"/>
    <property type="match status" value="1"/>
</dbReference>
<dbReference type="OrthoDB" id="1450284at2"/>
<dbReference type="PANTHER" id="PTHR35889">
    <property type="entry name" value="CYCLOINULO-OLIGOSACCHARIDE FRUCTANOTRANSFERASE-RELATED"/>
    <property type="match status" value="1"/>
</dbReference>
<dbReference type="EMBL" id="CP014263">
    <property type="protein sequence ID" value="AQG80941.1"/>
    <property type="molecule type" value="Genomic_DNA"/>
</dbReference>
<name>A0A1P9WZX8_9BACT</name>
<sequence length="1153" mass="129820">MRKQADKRFRYVLLTAASGLFATAVWLIACTGSVEKPAELVAAETGLPTKVDYNLHVKPILSDRCFACHGPDAAKQQAGLRLDTPEGAYATLTESGKRAIVPGQLADSELYHRITSTDPDYMMPTPESHLSLNAQEKALLVRWIEQGAEYKPHWSLIAPTMPEVPRPKADQWSRTDVDRFVLDRAAQTPSLSSLRPAPEADKATLLRRVSLDLTGLPPSVAEVDAFLADTSAGAYERVVDRLLASPHYGERQAVEWLDVARYADTHGYQDDGLRTMWPYRDWVIRAYNRNLSFDRFITWQLAGDLLPNPNRDMLIATAFNRNHQQSQEGGIVPEEYLQEYIADRTATFGKAMLGLTVECARCHDHKYDPISQKDYYALGAFFAQNNEHGQIPYNGEPSPHLTLPTPEAEAKLKFIRTKIKSIDQQQTADYDAGAKKRFANWLAQARRNPANAVQPANQGLLVHVPFDTYKDVPADQAKKDSKKPDAKQKTVKKEDKPATPAVAQKPRIRRVFTNAVNDTLPFETQGDLDNPVVLVKGPVGQGVRLVGESFLELRNVQTPGPGKKDNSNRPLWFERNEPFTVGLWVNVENPKFEGKLFNRNEGPFNGFRGYECNRLKDGRLAFRFSYVWPDNAIDLETVDKLPVNRWVHITMAYDGTSRANGVQIYVNGQPVKTNILTDNLTQSIIFGKKKSTWGGGVSNFGIGQLHDQNYKGYAVDELRVYARRLTPLEVRGLATQRDEVQMALRSSQRSPDQEAALFDYFVTNVDQPSQERRLARQQQLGEETRILNEQEVDLMIMRERKFARPTHILKRGAYDAPGDPVTPEVLHSLEPMPDDLPKNRLGLAQWLLQAQNPLFARVMVNRIWQQYFGQGLAKNADDFGNQGALPSHPQLLDYLAVRFREGSPAEGIQPWNLKAMHKLIVLSATYRQSSVVSEQVREADPDNTYLLRGPSYRLSAEQVRDNALAASGLLNRQLGGPSVRPYQPDGIWEALATRNAIKYVRSQGDSLYRRSLYTIWKRSSPPPMMLNFDAAERHVCVVKRQKTSTPLQALVTLNDPQFVEAARVLAQKAPSGSWEAYVFKAVVSRPARPEEMKLMQQLYSEELADFRKNPKRAQELLAVGEHPVDKTKNPAELAALTVVVNTVMNFDEAIIKR</sequence>
<feature type="domain" description="DUF1549" evidence="3">
    <location>
        <begin position="177"/>
        <end position="385"/>
    </location>
</feature>
<dbReference type="InterPro" id="IPR022655">
    <property type="entry name" value="DUF1553"/>
</dbReference>
<feature type="domain" description="Cytochrome C Planctomycete-type" evidence="5">
    <location>
        <begin position="65"/>
        <end position="126"/>
    </location>
</feature>
<evidence type="ECO:0000259" key="5">
    <source>
        <dbReference type="Pfam" id="PF07635"/>
    </source>
</evidence>
<dbReference type="PANTHER" id="PTHR35889:SF3">
    <property type="entry name" value="F-BOX DOMAIN-CONTAINING PROTEIN"/>
    <property type="match status" value="1"/>
</dbReference>
<feature type="domain" description="DUF1553" evidence="4">
    <location>
        <begin position="839"/>
        <end position="1098"/>
    </location>
</feature>
<feature type="transmembrane region" description="Helical" evidence="2">
    <location>
        <begin position="12"/>
        <end position="29"/>
    </location>
</feature>
<evidence type="ECO:0000256" key="1">
    <source>
        <dbReference type="SAM" id="MobiDB-lite"/>
    </source>
</evidence>
<keyword evidence="2" id="KW-0812">Transmembrane</keyword>
<dbReference type="GO" id="GO:0020037">
    <property type="term" value="F:heme binding"/>
    <property type="evidence" value="ECO:0007669"/>
    <property type="project" value="InterPro"/>
</dbReference>
<dbReference type="PROSITE" id="PS51257">
    <property type="entry name" value="PROKAR_LIPOPROTEIN"/>
    <property type="match status" value="1"/>
</dbReference>
<evidence type="ECO:0000259" key="4">
    <source>
        <dbReference type="Pfam" id="PF07587"/>
    </source>
</evidence>
<dbReference type="InterPro" id="IPR013320">
    <property type="entry name" value="ConA-like_dom_sf"/>
</dbReference>
<evidence type="ECO:0000256" key="2">
    <source>
        <dbReference type="SAM" id="Phobius"/>
    </source>
</evidence>
<evidence type="ECO:0000259" key="3">
    <source>
        <dbReference type="Pfam" id="PF07583"/>
    </source>
</evidence>
<gene>
    <name evidence="6" type="ORF">AWR27_17395</name>
</gene>
<dbReference type="KEGG" id="smon:AWR27_17395"/>
<feature type="compositionally biased region" description="Basic and acidic residues" evidence="1">
    <location>
        <begin position="472"/>
        <end position="497"/>
    </location>
</feature>
<keyword evidence="2" id="KW-0472">Membrane</keyword>
<reference evidence="6 7" key="1">
    <citation type="submission" date="2016-01" db="EMBL/GenBank/DDBJ databases">
        <authorList>
            <person name="Oliw E.H."/>
        </authorList>
    </citation>
    <scope>NUCLEOTIDE SEQUENCE [LARGE SCALE GENOMIC DNA]</scope>
    <source>
        <strain evidence="6 7">DY10</strain>
    </source>
</reference>
<organism evidence="6 7">
    <name type="scientific">Spirosoma montaniterrae</name>
    <dbReference type="NCBI Taxonomy" id="1178516"/>
    <lineage>
        <taxon>Bacteria</taxon>
        <taxon>Pseudomonadati</taxon>
        <taxon>Bacteroidota</taxon>
        <taxon>Cytophagia</taxon>
        <taxon>Cytophagales</taxon>
        <taxon>Cytophagaceae</taxon>
        <taxon>Spirosoma</taxon>
    </lineage>
</organism>
<dbReference type="Pfam" id="PF13385">
    <property type="entry name" value="Laminin_G_3"/>
    <property type="match status" value="1"/>
</dbReference>
<dbReference type="InterPro" id="IPR011444">
    <property type="entry name" value="DUF1549"/>
</dbReference>
<dbReference type="SUPFAM" id="SSF49899">
    <property type="entry name" value="Concanavalin A-like lectins/glucanases"/>
    <property type="match status" value="1"/>
</dbReference>
<proteinExistence type="predicted"/>
<dbReference type="RefSeq" id="WP_077132404.1">
    <property type="nucleotide sequence ID" value="NZ_CP014263.1"/>
</dbReference>
<dbReference type="STRING" id="1178516.AWR27_17395"/>
<dbReference type="Pfam" id="PF07587">
    <property type="entry name" value="PSD1"/>
    <property type="match status" value="1"/>
</dbReference>
<dbReference type="SUPFAM" id="SSF46626">
    <property type="entry name" value="Cytochrome c"/>
    <property type="match status" value="1"/>
</dbReference>
<dbReference type="Gene3D" id="2.60.120.200">
    <property type="match status" value="1"/>
</dbReference>
<dbReference type="InterPro" id="IPR011429">
    <property type="entry name" value="Cyt_c_Planctomycete-type"/>
</dbReference>
<dbReference type="AlphaFoldDB" id="A0A1P9WZX8"/>
<evidence type="ECO:0000313" key="7">
    <source>
        <dbReference type="Proteomes" id="UP000187941"/>
    </source>
</evidence>
<dbReference type="Proteomes" id="UP000187941">
    <property type="component" value="Chromosome"/>
</dbReference>
<dbReference type="GO" id="GO:0004553">
    <property type="term" value="F:hydrolase activity, hydrolyzing O-glycosyl compounds"/>
    <property type="evidence" value="ECO:0007669"/>
    <property type="project" value="UniProtKB-ARBA"/>
</dbReference>
<dbReference type="GO" id="GO:0005975">
    <property type="term" value="P:carbohydrate metabolic process"/>
    <property type="evidence" value="ECO:0007669"/>
    <property type="project" value="UniProtKB-ARBA"/>
</dbReference>
<accession>A0A1P9WZX8</accession>
<evidence type="ECO:0000313" key="6">
    <source>
        <dbReference type="EMBL" id="AQG80941.1"/>
    </source>
</evidence>
<feature type="region of interest" description="Disordered" evidence="1">
    <location>
        <begin position="472"/>
        <end position="506"/>
    </location>
</feature>
<keyword evidence="7" id="KW-1185">Reference proteome</keyword>
<evidence type="ECO:0008006" key="8">
    <source>
        <dbReference type="Google" id="ProtNLM"/>
    </source>
</evidence>
<dbReference type="InterPro" id="IPR036909">
    <property type="entry name" value="Cyt_c-like_dom_sf"/>
</dbReference>
<dbReference type="GO" id="GO:0009055">
    <property type="term" value="F:electron transfer activity"/>
    <property type="evidence" value="ECO:0007669"/>
    <property type="project" value="InterPro"/>
</dbReference>